<dbReference type="InterPro" id="IPR003778">
    <property type="entry name" value="CT_A_B"/>
</dbReference>
<dbReference type="InterPro" id="IPR029000">
    <property type="entry name" value="Cyclophilin-like_dom_sf"/>
</dbReference>
<dbReference type="STRING" id="1461582.BN1048_02175"/>
<evidence type="ECO:0000313" key="5">
    <source>
        <dbReference type="EMBL" id="CEA03686.1"/>
    </source>
</evidence>
<dbReference type="RefSeq" id="WP_035811148.1">
    <property type="nucleotide sequence ID" value="NZ_CCSE01000001.1"/>
</dbReference>
<dbReference type="AlphaFoldDB" id="A0A078MGA9"/>
<evidence type="ECO:0000256" key="1">
    <source>
        <dbReference type="ARBA" id="ARBA00022741"/>
    </source>
</evidence>
<dbReference type="SUPFAM" id="SSF50891">
    <property type="entry name" value="Cyclophilin-like"/>
    <property type="match status" value="1"/>
</dbReference>
<dbReference type="SMART" id="SM00797">
    <property type="entry name" value="AHS2"/>
    <property type="match status" value="1"/>
</dbReference>
<dbReference type="NCBIfam" id="TIGR00724">
    <property type="entry name" value="urea_amlyse_rel"/>
    <property type="match status" value="1"/>
</dbReference>
<gene>
    <name evidence="5" type="primary">kipA_2</name>
    <name evidence="5" type="ORF">BN1048_02175</name>
</gene>
<dbReference type="InterPro" id="IPR052708">
    <property type="entry name" value="PxpC"/>
</dbReference>
<sequence length="329" mass="35711">MALKIINPGLFTTVQDLGRYGYESYGFTPAGVMDYESFYLANALLGNSNDTAVLEMTLYGVTFEVLHSTSMATAGALMELTINGEPYNTGTALDLVKGDIVKFGGVKSGARTYAAFSGGLDLPKELGSYSTHTRSKMGGFKGRVLEAGDVLPVKGKIVEHNFRSIRKEKAEGTEIRFIPGQQYDRFTKDSRLAFADSEYTVTKDSDRMGARLEGTVLESSDADDILSEPTQFGSIQVPKNGQPIILLADRQTAGGYKKIGTVAKVDLPKIAQKKPGEKITFTEISVEEASGLYKDSLKALTDGTYIETSVKFNNARRRDALSIAQLMEG</sequence>
<dbReference type="Gene3D" id="2.40.100.10">
    <property type="entry name" value="Cyclophilin-like"/>
    <property type="match status" value="1"/>
</dbReference>
<dbReference type="HOGENOM" id="CLU_028967_0_1_9"/>
<keyword evidence="2" id="KW-0378">Hydrolase</keyword>
<evidence type="ECO:0000259" key="4">
    <source>
        <dbReference type="SMART" id="SM00797"/>
    </source>
</evidence>
<keyword evidence="1" id="KW-0547">Nucleotide-binding</keyword>
<dbReference type="GO" id="GO:0005524">
    <property type="term" value="F:ATP binding"/>
    <property type="evidence" value="ECO:0007669"/>
    <property type="project" value="UniProtKB-KW"/>
</dbReference>
<evidence type="ECO:0000313" key="6">
    <source>
        <dbReference type="Proteomes" id="UP000044136"/>
    </source>
</evidence>
<keyword evidence="6" id="KW-1185">Reference proteome</keyword>
<evidence type="ECO:0000256" key="2">
    <source>
        <dbReference type="ARBA" id="ARBA00022801"/>
    </source>
</evidence>
<organism evidence="5 6">
    <name type="scientific">Jeotgalicoccus saudimassiliensis</name>
    <dbReference type="NCBI Taxonomy" id="1461582"/>
    <lineage>
        <taxon>Bacteria</taxon>
        <taxon>Bacillati</taxon>
        <taxon>Bacillota</taxon>
        <taxon>Bacilli</taxon>
        <taxon>Bacillales</taxon>
        <taxon>Staphylococcaceae</taxon>
        <taxon>Jeotgalicoccus</taxon>
    </lineage>
</organism>
<dbReference type="Proteomes" id="UP000044136">
    <property type="component" value="Unassembled WGS sequence"/>
</dbReference>
<feature type="domain" description="Carboxyltransferase" evidence="4">
    <location>
        <begin position="24"/>
        <end position="300"/>
    </location>
</feature>
<dbReference type="PANTHER" id="PTHR43309">
    <property type="entry name" value="5-OXOPROLINASE SUBUNIT C"/>
    <property type="match status" value="1"/>
</dbReference>
<dbReference type="GO" id="GO:0016787">
    <property type="term" value="F:hydrolase activity"/>
    <property type="evidence" value="ECO:0007669"/>
    <property type="project" value="UniProtKB-KW"/>
</dbReference>
<protein>
    <submittedName>
        <fullName evidence="5">KipI antagonist</fullName>
    </submittedName>
</protein>
<proteinExistence type="predicted"/>
<dbReference type="EMBL" id="CCSE01000001">
    <property type="protein sequence ID" value="CEA03686.1"/>
    <property type="molecule type" value="Genomic_DNA"/>
</dbReference>
<dbReference type="PANTHER" id="PTHR43309:SF5">
    <property type="entry name" value="5-OXOPROLINASE SUBUNIT C"/>
    <property type="match status" value="1"/>
</dbReference>
<dbReference type="Pfam" id="PF02626">
    <property type="entry name" value="CT_A_B"/>
    <property type="match status" value="1"/>
</dbReference>
<keyword evidence="3" id="KW-0067">ATP-binding</keyword>
<name>A0A078MGA9_9STAP</name>
<reference evidence="5 6" key="1">
    <citation type="submission" date="2014-07" db="EMBL/GenBank/DDBJ databases">
        <authorList>
            <person name="Urmite Genomes Urmite Genomes"/>
        </authorList>
    </citation>
    <scope>NUCLEOTIDE SEQUENCE [LARGE SCALE GENOMIC DNA]</scope>
    <source>
        <strain evidence="5 6">13MG44_air</strain>
    </source>
</reference>
<accession>A0A078MGA9</accession>
<dbReference type="eggNOG" id="COG1984">
    <property type="taxonomic scope" value="Bacteria"/>
</dbReference>
<evidence type="ECO:0000256" key="3">
    <source>
        <dbReference type="ARBA" id="ARBA00022840"/>
    </source>
</evidence>